<protein>
    <submittedName>
        <fullName evidence="2">SAM-dependent methyltransferase</fullName>
    </submittedName>
</protein>
<accession>A0ABU5VS62</accession>
<dbReference type="Pfam" id="PF01728">
    <property type="entry name" value="FtsJ"/>
    <property type="match status" value="1"/>
</dbReference>
<keyword evidence="2" id="KW-0808">Transferase</keyword>
<dbReference type="PANTHER" id="PTHR37524:SF2">
    <property type="entry name" value="RIBOSOMAL RNA METHYLTRANSFERASE FTSJ DOMAIN-CONTAINING PROTEIN"/>
    <property type="match status" value="1"/>
</dbReference>
<dbReference type="Gene3D" id="3.40.50.150">
    <property type="entry name" value="Vaccinia Virus protein VP39"/>
    <property type="match status" value="1"/>
</dbReference>
<keyword evidence="3" id="KW-1185">Reference proteome</keyword>
<evidence type="ECO:0000313" key="2">
    <source>
        <dbReference type="EMBL" id="MEA9355199.1"/>
    </source>
</evidence>
<dbReference type="InterPro" id="IPR029063">
    <property type="entry name" value="SAM-dependent_MTases_sf"/>
</dbReference>
<dbReference type="GO" id="GO:0032259">
    <property type="term" value="P:methylation"/>
    <property type="evidence" value="ECO:0007669"/>
    <property type="project" value="UniProtKB-KW"/>
</dbReference>
<dbReference type="GO" id="GO:0008168">
    <property type="term" value="F:methyltransferase activity"/>
    <property type="evidence" value="ECO:0007669"/>
    <property type="project" value="UniProtKB-KW"/>
</dbReference>
<name>A0ABU5VS62_9BACT</name>
<evidence type="ECO:0000259" key="1">
    <source>
        <dbReference type="Pfam" id="PF01728"/>
    </source>
</evidence>
<sequence>MVSIFVHMGQINLEKTLTGYLAPKDFEADLKIELGLMGIEILSQHGRLFICAGEAQDVVFAQDTWLRVEILPYTSINHAAELLKSKARRWSHYSINNHRRAELILDKVPSAKIKRYDFLEEIPKTTIGCFALLSEAEMILTPETTCPLPFGEIEFNEDKINPPSRAYLKLWELFTLYGYKPEAGMKTIDVGSCPGGWTWVLQTVGTNVVSVDKAPLDPKIAALPNIEFKQESAFGLRPQHVGHLDWFFSDIICYPDKLLELVNRWRESGLVDNFACTIKFQKPTDFETLFKFKAIPGSRVVHLSCNKHEVTWINTKESK</sequence>
<dbReference type="RefSeq" id="WP_323574687.1">
    <property type="nucleotide sequence ID" value="NZ_JAYGJQ010000001.1"/>
</dbReference>
<dbReference type="Proteomes" id="UP001302274">
    <property type="component" value="Unassembled WGS sequence"/>
</dbReference>
<dbReference type="SUPFAM" id="SSF53335">
    <property type="entry name" value="S-adenosyl-L-methionine-dependent methyltransferases"/>
    <property type="match status" value="1"/>
</dbReference>
<dbReference type="EMBL" id="JAYGJQ010000001">
    <property type="protein sequence ID" value="MEA9355199.1"/>
    <property type="molecule type" value="Genomic_DNA"/>
</dbReference>
<evidence type="ECO:0000313" key="3">
    <source>
        <dbReference type="Proteomes" id="UP001302274"/>
    </source>
</evidence>
<comment type="caution">
    <text evidence="2">The sequence shown here is derived from an EMBL/GenBank/DDBJ whole genome shotgun (WGS) entry which is preliminary data.</text>
</comment>
<organism evidence="2 3">
    <name type="scientific">Bacteriovorax antarcticus</name>
    <dbReference type="NCBI Taxonomy" id="3088717"/>
    <lineage>
        <taxon>Bacteria</taxon>
        <taxon>Pseudomonadati</taxon>
        <taxon>Bdellovibrionota</taxon>
        <taxon>Bacteriovoracia</taxon>
        <taxon>Bacteriovoracales</taxon>
        <taxon>Bacteriovoracaceae</taxon>
        <taxon>Bacteriovorax</taxon>
    </lineage>
</organism>
<proteinExistence type="predicted"/>
<dbReference type="InterPro" id="IPR002877">
    <property type="entry name" value="RNA_MeTrfase_FtsJ_dom"/>
</dbReference>
<gene>
    <name evidence="2" type="ORF">SHI21_03260</name>
</gene>
<dbReference type="PANTHER" id="PTHR37524">
    <property type="entry name" value="RIBOSOMAL RNA LARGE SUBUNIT METHYLTRANSFERASE M"/>
    <property type="match status" value="1"/>
</dbReference>
<keyword evidence="2" id="KW-0489">Methyltransferase</keyword>
<feature type="domain" description="Ribosomal RNA methyltransferase FtsJ" evidence="1">
    <location>
        <begin position="164"/>
        <end position="240"/>
    </location>
</feature>
<reference evidence="2 3" key="1">
    <citation type="submission" date="2023-11" db="EMBL/GenBank/DDBJ databases">
        <title>A Novel Polar Bacteriovorax (B. antarcticus) Isolated from the Biocrust in Antarctica.</title>
        <authorList>
            <person name="Mun W."/>
            <person name="Choi S.Y."/>
            <person name="Mitchell R.J."/>
        </authorList>
    </citation>
    <scope>NUCLEOTIDE SEQUENCE [LARGE SCALE GENOMIC DNA]</scope>
    <source>
        <strain evidence="2 3">PP10</strain>
    </source>
</reference>